<proteinExistence type="predicted"/>
<dbReference type="GO" id="GO:0004842">
    <property type="term" value="F:ubiquitin-protein transferase activity"/>
    <property type="evidence" value="ECO:0007669"/>
    <property type="project" value="TreeGrafter"/>
</dbReference>
<organism evidence="14 15">
    <name type="scientific">Diaphorina citri</name>
    <name type="common">Asian citrus psyllid</name>
    <dbReference type="NCBI Taxonomy" id="121845"/>
    <lineage>
        <taxon>Eukaryota</taxon>
        <taxon>Metazoa</taxon>
        <taxon>Ecdysozoa</taxon>
        <taxon>Arthropoda</taxon>
        <taxon>Hexapoda</taxon>
        <taxon>Insecta</taxon>
        <taxon>Pterygota</taxon>
        <taxon>Neoptera</taxon>
        <taxon>Paraneoptera</taxon>
        <taxon>Hemiptera</taxon>
        <taxon>Sternorrhyncha</taxon>
        <taxon>Psylloidea</taxon>
        <taxon>Psyllidae</taxon>
        <taxon>Diaphorininae</taxon>
        <taxon>Diaphorina</taxon>
    </lineage>
</organism>
<evidence type="ECO:0000259" key="13">
    <source>
        <dbReference type="PROSITE" id="PS51292"/>
    </source>
</evidence>
<dbReference type="RefSeq" id="XP_026687486.1">
    <property type="nucleotide sequence ID" value="XM_026831685.1"/>
</dbReference>
<evidence type="ECO:0000313" key="17">
    <source>
        <dbReference type="RefSeq" id="XP_026687483.1"/>
    </source>
</evidence>
<dbReference type="PROSITE" id="PS51292">
    <property type="entry name" value="ZF_RING_CH"/>
    <property type="match status" value="1"/>
</dbReference>
<evidence type="ECO:0000256" key="3">
    <source>
        <dbReference type="ARBA" id="ARBA00022692"/>
    </source>
</evidence>
<dbReference type="AlphaFoldDB" id="A0A1S4EPH2"/>
<dbReference type="PANTHER" id="PTHR46065:SF3">
    <property type="entry name" value="FI20425P1"/>
    <property type="match status" value="1"/>
</dbReference>
<dbReference type="RefSeq" id="XP_026687482.1">
    <property type="nucleotide sequence ID" value="XM_026831681.1"/>
</dbReference>
<feature type="transmembrane region" description="Helical" evidence="11">
    <location>
        <begin position="398"/>
        <end position="420"/>
    </location>
</feature>
<protein>
    <submittedName>
        <fullName evidence="16">Uncharacterized protein LOC103520651 isoform X1</fullName>
    </submittedName>
    <submittedName>
        <fullName evidence="15 17">Uncharacterized protein LOC103520651 isoform X2</fullName>
    </submittedName>
    <submittedName>
        <fullName evidence="18">Uncharacterized protein LOC103520651 isoform X3</fullName>
    </submittedName>
    <submittedName>
        <fullName evidence="19">Uncharacterized protein LOC103520651 isoform X4</fullName>
    </submittedName>
    <submittedName>
        <fullName evidence="20">Uncharacterized protein LOC103520651 isoform X5</fullName>
    </submittedName>
</protein>
<dbReference type="PaxDb" id="121845-A0A1S4EPH2"/>
<dbReference type="InterPro" id="IPR011016">
    <property type="entry name" value="Znf_RING-CH"/>
</dbReference>
<evidence type="ECO:0000256" key="10">
    <source>
        <dbReference type="PROSITE-ProRule" id="PRU00175"/>
    </source>
</evidence>
<evidence type="ECO:0000313" key="18">
    <source>
        <dbReference type="RefSeq" id="XP_026687484.1"/>
    </source>
</evidence>
<dbReference type="GO" id="GO:0016567">
    <property type="term" value="P:protein ubiquitination"/>
    <property type="evidence" value="ECO:0007669"/>
    <property type="project" value="TreeGrafter"/>
</dbReference>
<evidence type="ECO:0000256" key="9">
    <source>
        <dbReference type="ARBA" id="ARBA00023136"/>
    </source>
</evidence>
<evidence type="ECO:0000259" key="12">
    <source>
        <dbReference type="PROSITE" id="PS50089"/>
    </source>
</evidence>
<dbReference type="RefSeq" id="XP_026687484.1">
    <property type="nucleotide sequence ID" value="XM_026831683.1"/>
</dbReference>
<evidence type="ECO:0000256" key="8">
    <source>
        <dbReference type="ARBA" id="ARBA00022989"/>
    </source>
</evidence>
<dbReference type="SMART" id="SM00744">
    <property type="entry name" value="RINGv"/>
    <property type="match status" value="1"/>
</dbReference>
<dbReference type="InterPro" id="IPR013083">
    <property type="entry name" value="Znf_RING/FYVE/PHD"/>
</dbReference>
<keyword evidence="2" id="KW-0808">Transferase</keyword>
<keyword evidence="6" id="KW-0833">Ubl conjugation pathway</keyword>
<reference evidence="15 16" key="1">
    <citation type="submission" date="2025-04" db="UniProtKB">
        <authorList>
            <consortium name="RefSeq"/>
        </authorList>
    </citation>
    <scope>IDENTIFICATION</scope>
</reference>
<evidence type="ECO:0000313" key="20">
    <source>
        <dbReference type="RefSeq" id="XP_026687486.1"/>
    </source>
</evidence>
<evidence type="ECO:0000256" key="4">
    <source>
        <dbReference type="ARBA" id="ARBA00022723"/>
    </source>
</evidence>
<evidence type="ECO:0000313" key="19">
    <source>
        <dbReference type="RefSeq" id="XP_026687485.1"/>
    </source>
</evidence>
<accession>A0A1S4EPH2</accession>
<evidence type="ECO:0000256" key="1">
    <source>
        <dbReference type="ARBA" id="ARBA00004141"/>
    </source>
</evidence>
<feature type="domain" description="RING-CH-type" evidence="13">
    <location>
        <begin position="265"/>
        <end position="327"/>
    </location>
</feature>
<evidence type="ECO:0000256" key="5">
    <source>
        <dbReference type="ARBA" id="ARBA00022771"/>
    </source>
</evidence>
<keyword evidence="14" id="KW-1185">Reference proteome</keyword>
<dbReference type="GO" id="GO:0008270">
    <property type="term" value="F:zinc ion binding"/>
    <property type="evidence" value="ECO:0007669"/>
    <property type="project" value="UniProtKB-KW"/>
</dbReference>
<evidence type="ECO:0000313" key="16">
    <source>
        <dbReference type="RefSeq" id="XP_026687482.1"/>
    </source>
</evidence>
<keyword evidence="3 11" id="KW-0812">Transmembrane</keyword>
<evidence type="ECO:0000256" key="11">
    <source>
        <dbReference type="SAM" id="Phobius"/>
    </source>
</evidence>
<dbReference type="PANTHER" id="PTHR46065">
    <property type="entry name" value="E3 UBIQUITIN-PROTEIN LIGASE MARCH 2/3 FAMILY MEMBER"/>
    <property type="match status" value="1"/>
</dbReference>
<dbReference type="GeneID" id="103520651"/>
<evidence type="ECO:0000313" key="14">
    <source>
        <dbReference type="Proteomes" id="UP000079169"/>
    </source>
</evidence>
<evidence type="ECO:0000256" key="6">
    <source>
        <dbReference type="ARBA" id="ARBA00022786"/>
    </source>
</evidence>
<keyword evidence="5 10" id="KW-0863">Zinc-finger</keyword>
<feature type="transmembrane region" description="Helical" evidence="11">
    <location>
        <begin position="357"/>
        <end position="378"/>
    </location>
</feature>
<dbReference type="RefSeq" id="XP_017304071.1">
    <property type="nucleotide sequence ID" value="XM_017448582.2"/>
</dbReference>
<comment type="subcellular location">
    <subcellularLocation>
        <location evidence="1">Membrane</location>
        <topology evidence="1">Multi-pass membrane protein</topology>
    </subcellularLocation>
</comment>
<evidence type="ECO:0000256" key="2">
    <source>
        <dbReference type="ARBA" id="ARBA00022679"/>
    </source>
</evidence>
<dbReference type="STRING" id="121845.A0A1S4EPH2"/>
<dbReference type="KEGG" id="dci:103520651"/>
<dbReference type="Proteomes" id="UP000079169">
    <property type="component" value="Unplaced"/>
</dbReference>
<keyword evidence="7" id="KW-0862">Zinc</keyword>
<dbReference type="Pfam" id="PF12906">
    <property type="entry name" value="RINGv"/>
    <property type="match status" value="1"/>
</dbReference>
<keyword evidence="4" id="KW-0479">Metal-binding</keyword>
<gene>
    <name evidence="15 16 17 18 19 20" type="primary">LOC103520651</name>
</gene>
<evidence type="ECO:0000256" key="7">
    <source>
        <dbReference type="ARBA" id="ARBA00022833"/>
    </source>
</evidence>
<feature type="domain" description="RING-type" evidence="12">
    <location>
        <begin position="273"/>
        <end position="321"/>
    </location>
</feature>
<keyword evidence="8 11" id="KW-1133">Transmembrane helix</keyword>
<sequence>MPLDKKPSDENETSDLQKEIIDKVEINNTTRICNDDGNCNDTVVQLITNMERDIENVKQHGNVDLDVDTNVRRDVETNVRRDVNTNVRRDVETNVRQDVNRKVELKIHMENARQDIKRNIEQGVDSSVEVMEVDLNRNVEQDIKRHMERGIDINVEQDMKRKMERGIKRIHRNVEQDINEKVKKDINKNKEQDIIKEVEMDLKRNTKRNIDTNVELDTDTNVDLDIDTDYDEMDLEFPTYLEELKSDIVKKVMAMSSLKTIVRRDSLDNEHICRICYDDSNDHHTPPTTMCRCRGSVGLVHLHCLEKWLNEKTTDTCELCQYKFQTRFEPTERNIGWSMLKFVWLRDKTRGFPAPNCLLFVTQVILLTILLTCFNLFAISFTDLLAAQSQADPFYTRYTSNLCVLLLVLVINWLFTSLLIRDTWTQYWIWYHWWLKTFSVKLILDQNIEETGKESR</sequence>
<dbReference type="PROSITE" id="PS50089">
    <property type="entry name" value="ZF_RING_2"/>
    <property type="match status" value="1"/>
</dbReference>
<dbReference type="RefSeq" id="XP_026687483.1">
    <property type="nucleotide sequence ID" value="XM_026831682.1"/>
</dbReference>
<keyword evidence="9 11" id="KW-0472">Membrane</keyword>
<dbReference type="OMA" id="INIRTAD"/>
<dbReference type="GO" id="GO:0016020">
    <property type="term" value="C:membrane"/>
    <property type="evidence" value="ECO:0007669"/>
    <property type="project" value="UniProtKB-SubCell"/>
</dbReference>
<name>A0A1S4EPH2_DIACI</name>
<dbReference type="RefSeq" id="XP_026687485.1">
    <property type="nucleotide sequence ID" value="XM_026831684.1"/>
</dbReference>
<dbReference type="InterPro" id="IPR001841">
    <property type="entry name" value="Znf_RING"/>
</dbReference>
<dbReference type="Gene3D" id="3.30.40.10">
    <property type="entry name" value="Zinc/RING finger domain, C3HC4 (zinc finger)"/>
    <property type="match status" value="1"/>
</dbReference>
<dbReference type="SUPFAM" id="SSF57850">
    <property type="entry name" value="RING/U-box"/>
    <property type="match status" value="1"/>
</dbReference>
<evidence type="ECO:0000313" key="15">
    <source>
        <dbReference type="RefSeq" id="XP_017304071.1"/>
    </source>
</evidence>